<organism evidence="1 2">
    <name type="scientific">Ascobolus immersus RN42</name>
    <dbReference type="NCBI Taxonomy" id="1160509"/>
    <lineage>
        <taxon>Eukaryota</taxon>
        <taxon>Fungi</taxon>
        <taxon>Dikarya</taxon>
        <taxon>Ascomycota</taxon>
        <taxon>Pezizomycotina</taxon>
        <taxon>Pezizomycetes</taxon>
        <taxon>Pezizales</taxon>
        <taxon>Ascobolaceae</taxon>
        <taxon>Ascobolus</taxon>
    </lineage>
</organism>
<dbReference type="Proteomes" id="UP000275078">
    <property type="component" value="Unassembled WGS sequence"/>
</dbReference>
<gene>
    <name evidence="1" type="ORF">BJ508DRAFT_332124</name>
</gene>
<proteinExistence type="predicted"/>
<sequence length="456" mass="51956">MGRFQDLPPELLTLIINHADDLASAKSLSLVNHSCNRVLISIIHRHIVHIPITIQSSVPVRVHPSLITMIQSLHKHPDRGSIFTIIFSFRQSTAVPRYRAAIFSTELVGQIYSLFPSLTMVGIDIVDIHGVEAHERIYRLHDAILSRLPAQVHVTVLQSSDGRAGGRVRFQRPRGLSRVNSLHCLLLGNGSAEVETGARFESDSLQWHRSLLDGLDNKFFSLLSVSSFRRAIEPQISAQISYIFTPPTASTPNQPSEELNDHSHLVLFEIHSGFDFDYIQLEDFTRITHLHLQGVKLVDTLLDHPIVPRRIRLLHAESVLYSKLGYVLLEQSPFLQSLILIDVAMEKSNSSRGTRRGTSTRRRTGREGDRWKNALWYPFMEKNEWPRIGRANEPEPWGRLKILRLERLWDEDCREMGNIRKEGYLVEDLALIFQECMAGETMEWFKGMVRKGSGGS</sequence>
<evidence type="ECO:0000313" key="2">
    <source>
        <dbReference type="Proteomes" id="UP000275078"/>
    </source>
</evidence>
<evidence type="ECO:0000313" key="1">
    <source>
        <dbReference type="EMBL" id="RPA75404.1"/>
    </source>
</evidence>
<protein>
    <recommendedName>
        <fullName evidence="3">F-box domain-containing protein</fullName>
    </recommendedName>
</protein>
<dbReference type="AlphaFoldDB" id="A0A3N4I0K3"/>
<keyword evidence="2" id="KW-1185">Reference proteome</keyword>
<dbReference type="EMBL" id="ML119764">
    <property type="protein sequence ID" value="RPA75404.1"/>
    <property type="molecule type" value="Genomic_DNA"/>
</dbReference>
<name>A0A3N4I0K3_ASCIM</name>
<evidence type="ECO:0008006" key="3">
    <source>
        <dbReference type="Google" id="ProtNLM"/>
    </source>
</evidence>
<reference evidence="1 2" key="1">
    <citation type="journal article" date="2018" name="Nat. Ecol. Evol.">
        <title>Pezizomycetes genomes reveal the molecular basis of ectomycorrhizal truffle lifestyle.</title>
        <authorList>
            <person name="Murat C."/>
            <person name="Payen T."/>
            <person name="Noel B."/>
            <person name="Kuo A."/>
            <person name="Morin E."/>
            <person name="Chen J."/>
            <person name="Kohler A."/>
            <person name="Krizsan K."/>
            <person name="Balestrini R."/>
            <person name="Da Silva C."/>
            <person name="Montanini B."/>
            <person name="Hainaut M."/>
            <person name="Levati E."/>
            <person name="Barry K.W."/>
            <person name="Belfiori B."/>
            <person name="Cichocki N."/>
            <person name="Clum A."/>
            <person name="Dockter R.B."/>
            <person name="Fauchery L."/>
            <person name="Guy J."/>
            <person name="Iotti M."/>
            <person name="Le Tacon F."/>
            <person name="Lindquist E.A."/>
            <person name="Lipzen A."/>
            <person name="Malagnac F."/>
            <person name="Mello A."/>
            <person name="Molinier V."/>
            <person name="Miyauchi S."/>
            <person name="Poulain J."/>
            <person name="Riccioni C."/>
            <person name="Rubini A."/>
            <person name="Sitrit Y."/>
            <person name="Splivallo R."/>
            <person name="Traeger S."/>
            <person name="Wang M."/>
            <person name="Zifcakova L."/>
            <person name="Wipf D."/>
            <person name="Zambonelli A."/>
            <person name="Paolocci F."/>
            <person name="Nowrousian M."/>
            <person name="Ottonello S."/>
            <person name="Baldrian P."/>
            <person name="Spatafora J.W."/>
            <person name="Henrissat B."/>
            <person name="Nagy L.G."/>
            <person name="Aury J.M."/>
            <person name="Wincker P."/>
            <person name="Grigoriev I.V."/>
            <person name="Bonfante P."/>
            <person name="Martin F.M."/>
        </authorList>
    </citation>
    <scope>NUCLEOTIDE SEQUENCE [LARGE SCALE GENOMIC DNA]</scope>
    <source>
        <strain evidence="1 2">RN42</strain>
    </source>
</reference>
<accession>A0A3N4I0K3</accession>